<dbReference type="Proteomes" id="UP000176786">
    <property type="component" value="Unassembled WGS sequence"/>
</dbReference>
<comment type="caution">
    <text evidence="1">The sequence shown here is derived from an EMBL/GenBank/DDBJ whole genome shotgun (WGS) entry which is preliminary data.</text>
</comment>
<dbReference type="AlphaFoldDB" id="A0A1F5P8W8"/>
<sequence length="66" mass="7416">MNARLASAYSRKPPRPRALCFQRDCWKPEDGLPGQFPAQGFALTTPDNEACRPGCFFYLFSPSLYG</sequence>
<name>A0A1F5P8W8_9BACT</name>
<organism evidence="1 2">
    <name type="scientific">Candidatus Doudnabacteria bacterium RIFCSPHIGHO2_02_FULL_46_11</name>
    <dbReference type="NCBI Taxonomy" id="1817832"/>
    <lineage>
        <taxon>Bacteria</taxon>
        <taxon>Candidatus Doudnaibacteriota</taxon>
    </lineage>
</organism>
<gene>
    <name evidence="1" type="ORF">A3J48_02615</name>
</gene>
<dbReference type="EMBL" id="MFES01000010">
    <property type="protein sequence ID" value="OGE86110.1"/>
    <property type="molecule type" value="Genomic_DNA"/>
</dbReference>
<accession>A0A1F5P8W8</accession>
<reference evidence="1 2" key="1">
    <citation type="journal article" date="2016" name="Nat. Commun.">
        <title>Thousands of microbial genomes shed light on interconnected biogeochemical processes in an aquifer system.</title>
        <authorList>
            <person name="Anantharaman K."/>
            <person name="Brown C.T."/>
            <person name="Hug L.A."/>
            <person name="Sharon I."/>
            <person name="Castelle C.J."/>
            <person name="Probst A.J."/>
            <person name="Thomas B.C."/>
            <person name="Singh A."/>
            <person name="Wilkins M.J."/>
            <person name="Karaoz U."/>
            <person name="Brodie E.L."/>
            <person name="Williams K.H."/>
            <person name="Hubbard S.S."/>
            <person name="Banfield J.F."/>
        </authorList>
    </citation>
    <scope>NUCLEOTIDE SEQUENCE [LARGE SCALE GENOMIC DNA]</scope>
</reference>
<evidence type="ECO:0000313" key="2">
    <source>
        <dbReference type="Proteomes" id="UP000176786"/>
    </source>
</evidence>
<protein>
    <submittedName>
        <fullName evidence="1">Uncharacterized protein</fullName>
    </submittedName>
</protein>
<proteinExistence type="predicted"/>
<evidence type="ECO:0000313" key="1">
    <source>
        <dbReference type="EMBL" id="OGE86110.1"/>
    </source>
</evidence>